<dbReference type="PANTHER" id="PTHR48100:SF62">
    <property type="entry name" value="GLUCOSYL-3-PHOSPHOGLYCERATE PHOSPHATASE"/>
    <property type="match status" value="1"/>
</dbReference>
<reference evidence="4" key="1">
    <citation type="submission" date="2021-01" db="EMBL/GenBank/DDBJ databases">
        <title>Whole genome shotgun sequence of Actinocatenispora rupis NBRC 107355.</title>
        <authorList>
            <person name="Komaki H."/>
            <person name="Tamura T."/>
        </authorList>
    </citation>
    <scope>NUCLEOTIDE SEQUENCE</scope>
    <source>
        <strain evidence="4">NBRC 107355</strain>
    </source>
</reference>
<keyword evidence="5" id="KW-1185">Reference proteome</keyword>
<dbReference type="SUPFAM" id="SSF53254">
    <property type="entry name" value="Phosphoglycerate mutase-like"/>
    <property type="match status" value="1"/>
</dbReference>
<name>A0A8J3JAI8_9ACTN</name>
<sequence>MTRLLVCRHGQTLWNATGRIQGQTDIDLDEVGRAQAEQAAVLLAAQRPDVLVASDLRRAQDTAAAVAGTTGLPVHTDPRLRERGYGPWEGRTDDELAETYPEEFRRWRAGQPVRVDGVEDLADVSKRMTEGLLAAAERAPGGTVLVITHGGAARRGIGALLGWPDEIVHTLGALSNCHWSELRSGRYGWRLHGHNLGT</sequence>
<evidence type="ECO:0000256" key="2">
    <source>
        <dbReference type="PIRSR" id="PIRSR613078-2"/>
    </source>
</evidence>
<feature type="binding site" evidence="2">
    <location>
        <position position="58"/>
    </location>
    <ligand>
        <name>substrate</name>
    </ligand>
</feature>
<dbReference type="RefSeq" id="WP_203662793.1">
    <property type="nucleotide sequence ID" value="NZ_BAAAZM010000004.1"/>
</dbReference>
<comment type="caution">
    <text evidence="4">The sequence shown here is derived from an EMBL/GenBank/DDBJ whole genome shotgun (WGS) entry which is preliminary data.</text>
</comment>
<dbReference type="GO" id="GO:0005737">
    <property type="term" value="C:cytoplasm"/>
    <property type="evidence" value="ECO:0007669"/>
    <property type="project" value="TreeGrafter"/>
</dbReference>
<dbReference type="CDD" id="cd07067">
    <property type="entry name" value="HP_PGM_like"/>
    <property type="match status" value="1"/>
</dbReference>
<feature type="binding site" evidence="2">
    <location>
        <begin position="8"/>
        <end position="15"/>
    </location>
    <ligand>
        <name>substrate</name>
    </ligand>
</feature>
<dbReference type="InterPro" id="IPR013078">
    <property type="entry name" value="His_Pase_superF_clade-1"/>
</dbReference>
<evidence type="ECO:0000256" key="3">
    <source>
        <dbReference type="SAM" id="MobiDB-lite"/>
    </source>
</evidence>
<evidence type="ECO:0000313" key="4">
    <source>
        <dbReference type="EMBL" id="GID14837.1"/>
    </source>
</evidence>
<protein>
    <submittedName>
        <fullName evidence="4">Fructose 1,6-bisphosphatase</fullName>
    </submittedName>
</protein>
<dbReference type="GO" id="GO:0016791">
    <property type="term" value="F:phosphatase activity"/>
    <property type="evidence" value="ECO:0007669"/>
    <property type="project" value="TreeGrafter"/>
</dbReference>
<organism evidence="4 5">
    <name type="scientific">Actinocatenispora rupis</name>
    <dbReference type="NCBI Taxonomy" id="519421"/>
    <lineage>
        <taxon>Bacteria</taxon>
        <taxon>Bacillati</taxon>
        <taxon>Actinomycetota</taxon>
        <taxon>Actinomycetes</taxon>
        <taxon>Micromonosporales</taxon>
        <taxon>Micromonosporaceae</taxon>
        <taxon>Actinocatenispora</taxon>
    </lineage>
</organism>
<evidence type="ECO:0000313" key="5">
    <source>
        <dbReference type="Proteomes" id="UP000612808"/>
    </source>
</evidence>
<dbReference type="PROSITE" id="PS00175">
    <property type="entry name" value="PG_MUTASE"/>
    <property type="match status" value="1"/>
</dbReference>
<dbReference type="SMART" id="SM00855">
    <property type="entry name" value="PGAM"/>
    <property type="match status" value="1"/>
</dbReference>
<proteinExistence type="predicted"/>
<feature type="binding site" evidence="2">
    <location>
        <begin position="82"/>
        <end position="85"/>
    </location>
    <ligand>
        <name>substrate</name>
    </ligand>
</feature>
<gene>
    <name evidence="4" type="ORF">Aru02nite_57260</name>
</gene>
<dbReference type="InterPro" id="IPR029033">
    <property type="entry name" value="His_PPase_superfam"/>
</dbReference>
<feature type="compositionally biased region" description="Basic and acidic residues" evidence="3">
    <location>
        <begin position="76"/>
        <end position="93"/>
    </location>
</feature>
<dbReference type="PANTHER" id="PTHR48100">
    <property type="entry name" value="BROAD-SPECIFICITY PHOSPHATASE YOR283W-RELATED"/>
    <property type="match status" value="1"/>
</dbReference>
<dbReference type="Pfam" id="PF00300">
    <property type="entry name" value="His_Phos_1"/>
    <property type="match status" value="1"/>
</dbReference>
<dbReference type="InterPro" id="IPR050275">
    <property type="entry name" value="PGM_Phosphatase"/>
</dbReference>
<feature type="active site" description="Proton donor/acceptor" evidence="1">
    <location>
        <position position="82"/>
    </location>
</feature>
<dbReference type="EMBL" id="BOMB01000033">
    <property type="protein sequence ID" value="GID14837.1"/>
    <property type="molecule type" value="Genomic_DNA"/>
</dbReference>
<dbReference type="Proteomes" id="UP000612808">
    <property type="component" value="Unassembled WGS sequence"/>
</dbReference>
<feature type="region of interest" description="Disordered" evidence="3">
    <location>
        <begin position="74"/>
        <end position="93"/>
    </location>
</feature>
<dbReference type="AlphaFoldDB" id="A0A8J3JAI8"/>
<accession>A0A8J3JAI8</accession>
<evidence type="ECO:0000256" key="1">
    <source>
        <dbReference type="PIRSR" id="PIRSR613078-1"/>
    </source>
</evidence>
<dbReference type="InterPro" id="IPR001345">
    <property type="entry name" value="PG/BPGM_mutase_AS"/>
</dbReference>
<dbReference type="Gene3D" id="3.40.50.1240">
    <property type="entry name" value="Phosphoglycerate mutase-like"/>
    <property type="match status" value="1"/>
</dbReference>
<feature type="active site" description="Tele-phosphohistidine intermediate" evidence="1">
    <location>
        <position position="9"/>
    </location>
</feature>